<dbReference type="RefSeq" id="WP_203890563.1">
    <property type="nucleotide sequence ID" value="NZ_BOOH01000019.1"/>
</dbReference>
<proteinExistence type="predicted"/>
<dbReference type="AlphaFoldDB" id="A0A8J3RPF3"/>
<feature type="chain" id="PRO_5035275541" evidence="1">
    <location>
        <begin position="26"/>
        <end position="177"/>
    </location>
</feature>
<comment type="caution">
    <text evidence="2">The sequence shown here is derived from an EMBL/GenBank/DDBJ whole genome shotgun (WGS) entry which is preliminary data.</text>
</comment>
<evidence type="ECO:0000313" key="3">
    <source>
        <dbReference type="Proteomes" id="UP000616724"/>
    </source>
</evidence>
<accession>A0A8J3RPF3</accession>
<protein>
    <submittedName>
        <fullName evidence="2">Uncharacterized protein</fullName>
    </submittedName>
</protein>
<feature type="signal peptide" evidence="1">
    <location>
        <begin position="1"/>
        <end position="25"/>
    </location>
</feature>
<sequence length="177" mass="18701">MKRKLALGAAAVTASIMLTTSGAWATENAAPVPSGVTAIADELLKADSTLRGPGLRTHYNLWVVGIHGQATVRDKKQVFINYTWQRGVITAKADGRLTVKSKDGLYRNWNLDPTTRFRRLGAPADLSKLVVGDGVFVIGVPTATDPTAAAVFVPRNRAVLEQPATPGTPTTPATPGS</sequence>
<evidence type="ECO:0000313" key="2">
    <source>
        <dbReference type="EMBL" id="GIH75928.1"/>
    </source>
</evidence>
<keyword evidence="3" id="KW-1185">Reference proteome</keyword>
<gene>
    <name evidence="2" type="ORF">Plo01_23570</name>
</gene>
<dbReference type="Proteomes" id="UP000616724">
    <property type="component" value="Unassembled WGS sequence"/>
</dbReference>
<keyword evidence="1" id="KW-0732">Signal</keyword>
<evidence type="ECO:0000256" key="1">
    <source>
        <dbReference type="SAM" id="SignalP"/>
    </source>
</evidence>
<name>A0A8J3RPF3_9ACTN</name>
<organism evidence="2 3">
    <name type="scientific">Planobispora longispora</name>
    <dbReference type="NCBI Taxonomy" id="28887"/>
    <lineage>
        <taxon>Bacteria</taxon>
        <taxon>Bacillati</taxon>
        <taxon>Actinomycetota</taxon>
        <taxon>Actinomycetes</taxon>
        <taxon>Streptosporangiales</taxon>
        <taxon>Streptosporangiaceae</taxon>
        <taxon>Planobispora</taxon>
    </lineage>
</organism>
<dbReference type="EMBL" id="BOOH01000019">
    <property type="protein sequence ID" value="GIH75928.1"/>
    <property type="molecule type" value="Genomic_DNA"/>
</dbReference>
<reference evidence="2 3" key="1">
    <citation type="submission" date="2021-01" db="EMBL/GenBank/DDBJ databases">
        <title>Whole genome shotgun sequence of Planobispora longispora NBRC 13918.</title>
        <authorList>
            <person name="Komaki H."/>
            <person name="Tamura T."/>
        </authorList>
    </citation>
    <scope>NUCLEOTIDE SEQUENCE [LARGE SCALE GENOMIC DNA]</scope>
    <source>
        <strain evidence="2 3">NBRC 13918</strain>
    </source>
</reference>